<evidence type="ECO:0000313" key="3">
    <source>
        <dbReference type="Proteomes" id="UP001500124"/>
    </source>
</evidence>
<dbReference type="Proteomes" id="UP001500124">
    <property type="component" value="Unassembled WGS sequence"/>
</dbReference>
<comment type="caution">
    <text evidence="2">The sequence shown here is derived from an EMBL/GenBank/DDBJ whole genome shotgun (WGS) entry which is preliminary data.</text>
</comment>
<sequence length="78" mass="8756">MRVVLRVRDEDLTGDPVLDSADEKVHGSYYSLAMGRRPRQDRETVRVHEPGGRPRQDAGSLRAAGRRLPDHGRHRGTG</sequence>
<feature type="region of interest" description="Disordered" evidence="1">
    <location>
        <begin position="35"/>
        <end position="78"/>
    </location>
</feature>
<feature type="compositionally biased region" description="Basic and acidic residues" evidence="1">
    <location>
        <begin position="38"/>
        <end position="56"/>
    </location>
</feature>
<proteinExistence type="predicted"/>
<evidence type="ECO:0000256" key="1">
    <source>
        <dbReference type="SAM" id="MobiDB-lite"/>
    </source>
</evidence>
<organism evidence="2 3">
    <name type="scientific">Streptomyces similanensis</name>
    <dbReference type="NCBI Taxonomy" id="1274988"/>
    <lineage>
        <taxon>Bacteria</taxon>
        <taxon>Bacillati</taxon>
        <taxon>Actinomycetota</taxon>
        <taxon>Actinomycetes</taxon>
        <taxon>Kitasatosporales</taxon>
        <taxon>Streptomycetaceae</taxon>
        <taxon>Streptomyces</taxon>
    </lineage>
</organism>
<gene>
    <name evidence="2" type="ORF">GCM10023336_22570</name>
</gene>
<keyword evidence="3" id="KW-1185">Reference proteome</keyword>
<name>A0ABP9K9K7_9ACTN</name>
<protein>
    <submittedName>
        <fullName evidence="2">Uncharacterized protein</fullName>
    </submittedName>
</protein>
<dbReference type="EMBL" id="BAABKC010000036">
    <property type="protein sequence ID" value="GAA5052850.1"/>
    <property type="molecule type" value="Genomic_DNA"/>
</dbReference>
<reference evidence="3" key="1">
    <citation type="journal article" date="2019" name="Int. J. Syst. Evol. Microbiol.">
        <title>The Global Catalogue of Microorganisms (GCM) 10K type strain sequencing project: providing services to taxonomists for standard genome sequencing and annotation.</title>
        <authorList>
            <consortium name="The Broad Institute Genomics Platform"/>
            <consortium name="The Broad Institute Genome Sequencing Center for Infectious Disease"/>
            <person name="Wu L."/>
            <person name="Ma J."/>
        </authorList>
    </citation>
    <scope>NUCLEOTIDE SEQUENCE [LARGE SCALE GENOMIC DNA]</scope>
    <source>
        <strain evidence="3">JCM 18410</strain>
    </source>
</reference>
<evidence type="ECO:0000313" key="2">
    <source>
        <dbReference type="EMBL" id="GAA5052850.1"/>
    </source>
</evidence>
<accession>A0ABP9K9K7</accession>